<dbReference type="FunFam" id="2.60.260.40:FF:000003">
    <property type="entry name" value="NADH dehydrogenase [ubiquinone] iron-sulfur protein 6, mitochondrial"/>
    <property type="match status" value="1"/>
</dbReference>
<protein>
    <submittedName>
        <fullName evidence="4">Lactobacillus shifted protein</fullName>
    </submittedName>
</protein>
<dbReference type="InterPro" id="IPR035917">
    <property type="entry name" value="YjbQ-like_sf"/>
</dbReference>
<dbReference type="SUPFAM" id="SSF111038">
    <property type="entry name" value="YjbQ-like"/>
    <property type="match status" value="1"/>
</dbReference>
<comment type="caution">
    <text evidence="4">The sequence shown here is derived from an EMBL/GenBank/DDBJ whole genome shotgun (WGS) entry which is preliminary data.</text>
</comment>
<organism evidence="4 5">
    <name type="scientific">Tolypocladium ophioglossoides (strain CBS 100239)</name>
    <name type="common">Snaketongue truffleclub</name>
    <name type="synonym">Elaphocordyceps ophioglossoides</name>
    <dbReference type="NCBI Taxonomy" id="1163406"/>
    <lineage>
        <taxon>Eukaryota</taxon>
        <taxon>Fungi</taxon>
        <taxon>Dikarya</taxon>
        <taxon>Ascomycota</taxon>
        <taxon>Pezizomycotina</taxon>
        <taxon>Sordariomycetes</taxon>
        <taxon>Hypocreomycetidae</taxon>
        <taxon>Hypocreales</taxon>
        <taxon>Ophiocordycipitaceae</taxon>
        <taxon>Tolypocladium</taxon>
    </lineage>
</organism>
<dbReference type="NCBIfam" id="TIGR00149">
    <property type="entry name" value="TIGR00149_YjbQ"/>
    <property type="match status" value="1"/>
</dbReference>
<dbReference type="Pfam" id="PF01894">
    <property type="entry name" value="YjbQ"/>
    <property type="match status" value="1"/>
</dbReference>
<dbReference type="Gene3D" id="2.60.260.40">
    <property type="entry name" value="q5lls5 like domains"/>
    <property type="match status" value="1"/>
</dbReference>
<accession>A0A0L0NLM7</accession>
<proteinExistence type="inferred from homology"/>
<feature type="region of interest" description="Disordered" evidence="2">
    <location>
        <begin position="55"/>
        <end position="76"/>
    </location>
</feature>
<name>A0A0L0NLM7_TOLOC</name>
<dbReference type="InterPro" id="IPR001602">
    <property type="entry name" value="UPF0047_YjbQ-like"/>
</dbReference>
<dbReference type="Proteomes" id="UP000036947">
    <property type="component" value="Unassembled WGS sequence"/>
</dbReference>
<reference evidence="4 5" key="1">
    <citation type="journal article" date="2015" name="BMC Genomics">
        <title>The genome of the truffle-parasite Tolypocladium ophioglossoides and the evolution of antifungal peptaibiotics.</title>
        <authorList>
            <person name="Quandt C.A."/>
            <person name="Bushley K.E."/>
            <person name="Spatafora J.W."/>
        </authorList>
    </citation>
    <scope>NUCLEOTIDE SEQUENCE [LARGE SCALE GENOMIC DNA]</scope>
    <source>
        <strain evidence="4 5">CBS 100239</strain>
    </source>
</reference>
<dbReference type="EMBL" id="LFRF01000001">
    <property type="protein sequence ID" value="KND95016.1"/>
    <property type="molecule type" value="Genomic_DNA"/>
</dbReference>
<dbReference type="PROSITE" id="PS01314">
    <property type="entry name" value="UPF0047"/>
    <property type="match status" value="1"/>
</dbReference>
<dbReference type="AlphaFoldDB" id="A0A0L0NLM7"/>
<dbReference type="Pfam" id="PF10276">
    <property type="entry name" value="zf-CHCC"/>
    <property type="match status" value="1"/>
</dbReference>
<evidence type="ECO:0000256" key="2">
    <source>
        <dbReference type="SAM" id="MobiDB-lite"/>
    </source>
</evidence>
<evidence type="ECO:0000259" key="3">
    <source>
        <dbReference type="Pfam" id="PF10276"/>
    </source>
</evidence>
<evidence type="ECO:0000313" key="4">
    <source>
        <dbReference type="EMBL" id="KND95016.1"/>
    </source>
</evidence>
<comment type="similarity">
    <text evidence="1">Belongs to the UPF0047 family.</text>
</comment>
<evidence type="ECO:0000313" key="5">
    <source>
        <dbReference type="Proteomes" id="UP000036947"/>
    </source>
</evidence>
<dbReference type="Gene3D" id="2.60.120.460">
    <property type="entry name" value="YjbQ-like"/>
    <property type="match status" value="1"/>
</dbReference>
<dbReference type="STRING" id="1163406.A0A0L0NLM7"/>
<sequence length="425" mass="47316">MAASQLRTIGACSRYLRVSRRAFGTSSRRYLEAAVPANSKAESAVEDVQPKEISQAPNRTDVWSRSQKTRSKAMTGPRFEQTTFDLQPQPLSAMELVHKQPVRWTHDRMVACDGGGGPAGHPRIFINTDKPEITACNYCGLPFANEHHRKHLESLPETSLFKAIRNVYTSCFAVRRAATLRLKTVASIINVERLFGSLAIHQYYKPHSPYIIESGDHAIMPQPSNSICPATTLALILVLFIALNPDLFRLAWTLPCTLLSFSHSTKSPPSIPTLHPAATMSWFQKQFTLPAKSRGSYLITDQVISALPEIRDYKVGLLNLFVQHTSCALSLNENWDEDVRADMSDALDRIAPFEGPKGEALYRHDAEGPDDMPAHIKSALIGASVTIPIKDGKLATGTWQGIWYLEFRASRHQRRIMATIQGEKA</sequence>
<feature type="domain" description="Zinc finger CHCC-type" evidence="3">
    <location>
        <begin position="108"/>
        <end position="143"/>
    </location>
</feature>
<dbReference type="PANTHER" id="PTHR30615">
    <property type="entry name" value="UNCHARACTERIZED PROTEIN YJBQ-RELATED"/>
    <property type="match status" value="1"/>
</dbReference>
<dbReference type="OrthoDB" id="10255963at2759"/>
<dbReference type="InterPro" id="IPR019401">
    <property type="entry name" value="Znf_CHCC"/>
</dbReference>
<gene>
    <name evidence="4" type="ORF">TOPH_00450</name>
</gene>
<feature type="compositionally biased region" description="Polar residues" evidence="2">
    <location>
        <begin position="55"/>
        <end position="66"/>
    </location>
</feature>
<evidence type="ECO:0000256" key="1">
    <source>
        <dbReference type="ARBA" id="ARBA00005534"/>
    </source>
</evidence>
<keyword evidence="5" id="KW-1185">Reference proteome</keyword>
<dbReference type="PANTHER" id="PTHR30615:SF8">
    <property type="entry name" value="UPF0047 PROTEIN C4A8.02C"/>
    <property type="match status" value="1"/>
</dbReference>